<reference evidence="2 3" key="1">
    <citation type="submission" date="2024-09" db="EMBL/GenBank/DDBJ databases">
        <authorList>
            <person name="Sun Q."/>
            <person name="Mori K."/>
        </authorList>
    </citation>
    <scope>NUCLEOTIDE SEQUENCE [LARGE SCALE GENOMIC DNA]</scope>
    <source>
        <strain evidence="2 3">JCM 3324</strain>
    </source>
</reference>
<keyword evidence="3" id="KW-1185">Reference proteome</keyword>
<evidence type="ECO:0000313" key="3">
    <source>
        <dbReference type="Proteomes" id="UP001589568"/>
    </source>
</evidence>
<dbReference type="Proteomes" id="UP001589568">
    <property type="component" value="Unassembled WGS sequence"/>
</dbReference>
<dbReference type="Pfam" id="PF11716">
    <property type="entry name" value="MDMPI_N"/>
    <property type="match status" value="1"/>
</dbReference>
<dbReference type="SUPFAM" id="SSF109854">
    <property type="entry name" value="DinB/YfiT-like putative metalloenzymes"/>
    <property type="match status" value="1"/>
</dbReference>
<evidence type="ECO:0000313" key="2">
    <source>
        <dbReference type="EMBL" id="MFB9473240.1"/>
    </source>
</evidence>
<dbReference type="InterPro" id="IPR017517">
    <property type="entry name" value="Maleyloyr_isom"/>
</dbReference>
<proteinExistence type="predicted"/>
<dbReference type="Gene3D" id="1.20.120.450">
    <property type="entry name" value="dinb family like domain"/>
    <property type="match status" value="1"/>
</dbReference>
<gene>
    <name evidence="2" type="ORF">ACFFR3_27385</name>
</gene>
<comment type="caution">
    <text evidence="2">The sequence shown here is derived from an EMBL/GenBank/DDBJ whole genome shotgun (WGS) entry which is preliminary data.</text>
</comment>
<dbReference type="InterPro" id="IPR024344">
    <property type="entry name" value="MDMPI_metal-binding"/>
</dbReference>
<dbReference type="NCBIfam" id="TIGR03086">
    <property type="entry name" value="TIGR03086 family metal-binding protein"/>
    <property type="match status" value="1"/>
</dbReference>
<dbReference type="InterPro" id="IPR017520">
    <property type="entry name" value="CHP03086"/>
</dbReference>
<dbReference type="NCBIfam" id="TIGR03083">
    <property type="entry name" value="maleylpyruvate isomerase family mycothiol-dependent enzyme"/>
    <property type="match status" value="1"/>
</dbReference>
<dbReference type="RefSeq" id="WP_345387842.1">
    <property type="nucleotide sequence ID" value="NZ_BAAAXS010000001.1"/>
</dbReference>
<dbReference type="InterPro" id="IPR034660">
    <property type="entry name" value="DinB/YfiT-like"/>
</dbReference>
<accession>A0ABV5NSD5</accession>
<sequence>MNELLIMMREAAGRTADLVESLSGDELALPTPCSDYDVKGLINHLEWVAALFESAGADGGFPPQKEYTGDFRARAERMLAVWERPGTWEGVSQAMGGLPKPVLANMALTDLVAHGWDLARAAGRDFEVPEATVEVLLEFSARQAPIGRERGVFGAEVPVPGDAPALDRFLGLIGRDPAWKA</sequence>
<protein>
    <submittedName>
        <fullName evidence="2">TIGR03086 family metal-binding protein</fullName>
    </submittedName>
</protein>
<name>A0ABV5NSD5_9ACTN</name>
<dbReference type="EMBL" id="JBHMCF010000029">
    <property type="protein sequence ID" value="MFB9473240.1"/>
    <property type="molecule type" value="Genomic_DNA"/>
</dbReference>
<evidence type="ECO:0000259" key="1">
    <source>
        <dbReference type="Pfam" id="PF11716"/>
    </source>
</evidence>
<feature type="domain" description="Mycothiol-dependent maleylpyruvate isomerase metal-binding" evidence="1">
    <location>
        <begin position="9"/>
        <end position="59"/>
    </location>
</feature>
<organism evidence="2 3">
    <name type="scientific">Nonomuraea salmonea</name>
    <dbReference type="NCBI Taxonomy" id="46181"/>
    <lineage>
        <taxon>Bacteria</taxon>
        <taxon>Bacillati</taxon>
        <taxon>Actinomycetota</taxon>
        <taxon>Actinomycetes</taxon>
        <taxon>Streptosporangiales</taxon>
        <taxon>Streptosporangiaceae</taxon>
        <taxon>Nonomuraea</taxon>
    </lineage>
</organism>